<feature type="binding site" evidence="6">
    <location>
        <position position="66"/>
    </location>
    <ligand>
        <name>Ni(2+)</name>
        <dbReference type="ChEBI" id="CHEBI:49786"/>
    </ligand>
</feature>
<sequence>MTETTIKVDMLARVEGEGAFKVVVRDGRIVATEFRIFEPPRFFEAFLRGRDHSEAPDITARICGICPVAYQMSAVQAMEMALGVEVSQPARDLRRLLYCGEWIESHVLHAAMLHAPDFLGYASAIDMANDGHGDTVRLALELKKIGNSIVSAVGGREIHPINVKVGGWWKAPRKSDLMAVRDDLLRALDLAEAFVDFTAGLSFPDKERDYTLVSLKHETDYPMYEGRIVSNRGLDIGVEAFNAHFVENHVAHSNALQGRTAAGEAYLTGPVARYNLCHDQLSERARAAARRAGLDARCLNPYRSITIRAVEALFAVEEAIRLIEAYEEFDPACVDIVPRAGVGMGATEAPRGLLYHQYALAGDGSIETAQIVPPTAQNQPSIEADLESFIADVLDRPEEEIQLLCEQTIRNYDPCISCATHFLDLTIDRG</sequence>
<comment type="caution">
    <text evidence="7">The sequence shown here is derived from an EMBL/GenBank/DDBJ whole genome shotgun (WGS) entry which is preliminary data.</text>
</comment>
<evidence type="ECO:0000313" key="7">
    <source>
        <dbReference type="EMBL" id="TYB81016.1"/>
    </source>
</evidence>
<name>A0A5D0RJD4_9RHOB</name>
<evidence type="ECO:0000256" key="1">
    <source>
        <dbReference type="ARBA" id="ARBA00001967"/>
    </source>
</evidence>
<dbReference type="PROSITE" id="PS00508">
    <property type="entry name" value="NI_HGENASE_L_2"/>
    <property type="match status" value="1"/>
</dbReference>
<feature type="binding site" evidence="6">
    <location>
        <position position="418"/>
    </location>
    <ligand>
        <name>Fe cation</name>
        <dbReference type="ChEBI" id="CHEBI:24875"/>
    </ligand>
</feature>
<keyword evidence="6" id="KW-0460">Magnesium</keyword>
<keyword evidence="6" id="KW-0408">Iron</keyword>
<dbReference type="InterPro" id="IPR018194">
    <property type="entry name" value="Ni-dep_hyd_lsu_Ni_BS"/>
</dbReference>
<gene>
    <name evidence="7" type="ORF">FVF75_11265</name>
</gene>
<evidence type="ECO:0000313" key="8">
    <source>
        <dbReference type="Proteomes" id="UP000322080"/>
    </source>
</evidence>
<feature type="binding site" evidence="6">
    <location>
        <position position="415"/>
    </location>
    <ligand>
        <name>Ni(2+)</name>
        <dbReference type="ChEBI" id="CHEBI:49786"/>
    </ligand>
</feature>
<dbReference type="InterPro" id="IPR029014">
    <property type="entry name" value="NiFe-Hase_large"/>
</dbReference>
<dbReference type="RefSeq" id="WP_148378079.1">
    <property type="nucleotide sequence ID" value="NZ_VSIY01000009.1"/>
</dbReference>
<comment type="cofactor">
    <cofactor evidence="6">
        <name>Fe cation</name>
        <dbReference type="ChEBI" id="CHEBI:24875"/>
    </cofactor>
</comment>
<evidence type="ECO:0000256" key="5">
    <source>
        <dbReference type="ARBA" id="ARBA00023002"/>
    </source>
</evidence>
<feature type="binding site" evidence="6">
    <location>
        <position position="371"/>
    </location>
    <ligand>
        <name>Mg(2+)</name>
        <dbReference type="ChEBI" id="CHEBI:18420"/>
    </ligand>
</feature>
<dbReference type="SUPFAM" id="SSF56762">
    <property type="entry name" value="HydB/Nqo4-like"/>
    <property type="match status" value="1"/>
</dbReference>
<dbReference type="GO" id="GO:0008901">
    <property type="term" value="F:ferredoxin hydrogenase activity"/>
    <property type="evidence" value="ECO:0007669"/>
    <property type="project" value="InterPro"/>
</dbReference>
<dbReference type="PANTHER" id="PTHR43600:SF2">
    <property type="entry name" value="F420-NON-REDUCING HYDROGENASE VHU SUBUNIT A"/>
    <property type="match status" value="1"/>
</dbReference>
<dbReference type="PANTHER" id="PTHR43600">
    <property type="entry name" value="COENZYME F420 HYDROGENASE, SUBUNIT ALPHA"/>
    <property type="match status" value="1"/>
</dbReference>
<protein>
    <submittedName>
        <fullName evidence="7">Ni/Fe hydrogenase subunit alpha</fullName>
    </submittedName>
</protein>
<dbReference type="Gene3D" id="1.10.645.10">
    <property type="entry name" value="Cytochrome-c3 Hydrogenase, chain B"/>
    <property type="match status" value="1"/>
</dbReference>
<feature type="binding site" evidence="6">
    <location>
        <position position="63"/>
    </location>
    <ligand>
        <name>Ni(2+)</name>
        <dbReference type="ChEBI" id="CHEBI:49786"/>
    </ligand>
</feature>
<keyword evidence="3 6" id="KW-0533">Nickel</keyword>
<evidence type="ECO:0000256" key="6">
    <source>
        <dbReference type="PIRSR" id="PIRSR601501-1"/>
    </source>
</evidence>
<keyword evidence="8" id="KW-1185">Reference proteome</keyword>
<dbReference type="EMBL" id="VSIY01000009">
    <property type="protein sequence ID" value="TYB81016.1"/>
    <property type="molecule type" value="Genomic_DNA"/>
</dbReference>
<feature type="binding site" evidence="6">
    <location>
        <position position="421"/>
    </location>
    <ligand>
        <name>Mg(2+)</name>
        <dbReference type="ChEBI" id="CHEBI:18420"/>
    </ligand>
</feature>
<dbReference type="AlphaFoldDB" id="A0A5D0RJD4"/>
<evidence type="ECO:0000256" key="3">
    <source>
        <dbReference type="ARBA" id="ARBA00022596"/>
    </source>
</evidence>
<accession>A0A5D0RJD4</accession>
<feature type="binding site" evidence="6">
    <location>
        <position position="44"/>
    </location>
    <ligand>
        <name>Mg(2+)</name>
        <dbReference type="ChEBI" id="CHEBI:18420"/>
    </ligand>
</feature>
<dbReference type="InterPro" id="IPR001501">
    <property type="entry name" value="Ni-dep_hyd_lsu"/>
</dbReference>
<comment type="cofactor">
    <cofactor evidence="1 6">
        <name>Ni(2+)</name>
        <dbReference type="ChEBI" id="CHEBI:49786"/>
    </cofactor>
</comment>
<dbReference type="Pfam" id="PF00374">
    <property type="entry name" value="NiFeSe_Hases"/>
    <property type="match status" value="2"/>
</dbReference>
<feature type="binding site" evidence="6">
    <location>
        <position position="66"/>
    </location>
    <ligand>
        <name>Fe cation</name>
        <dbReference type="ChEBI" id="CHEBI:24875"/>
    </ligand>
</feature>
<comment type="similarity">
    <text evidence="2">Belongs to the [NiFe]/[NiFeSe] hydrogenase large subunit family.</text>
</comment>
<proteinExistence type="inferred from homology"/>
<reference evidence="7 8" key="1">
    <citation type="submission" date="2019-08" db="EMBL/GenBank/DDBJ databases">
        <title>Identification of a novel species of the genus Boseongicola.</title>
        <authorList>
            <person name="Zhang X.-Q."/>
        </authorList>
    </citation>
    <scope>NUCLEOTIDE SEQUENCE [LARGE SCALE GENOMIC DNA]</scope>
    <source>
        <strain evidence="7 8">HY14</strain>
    </source>
</reference>
<evidence type="ECO:0000256" key="4">
    <source>
        <dbReference type="ARBA" id="ARBA00022723"/>
    </source>
</evidence>
<keyword evidence="4 6" id="KW-0479">Metal-binding</keyword>
<evidence type="ECO:0000256" key="2">
    <source>
        <dbReference type="ARBA" id="ARBA00009292"/>
    </source>
</evidence>
<dbReference type="Proteomes" id="UP000322080">
    <property type="component" value="Unassembled WGS sequence"/>
</dbReference>
<dbReference type="GO" id="GO:0016151">
    <property type="term" value="F:nickel cation binding"/>
    <property type="evidence" value="ECO:0007669"/>
    <property type="project" value="InterPro"/>
</dbReference>
<organism evidence="7 8">
    <name type="scientific">Maritimibacter fusiformis</name>
    <dbReference type="NCBI Taxonomy" id="2603819"/>
    <lineage>
        <taxon>Bacteria</taxon>
        <taxon>Pseudomonadati</taxon>
        <taxon>Pseudomonadota</taxon>
        <taxon>Alphaproteobacteria</taxon>
        <taxon>Rhodobacterales</taxon>
        <taxon>Roseobacteraceae</taxon>
        <taxon>Maritimibacter</taxon>
    </lineage>
</organism>
<keyword evidence="5" id="KW-0560">Oxidoreductase</keyword>